<comment type="caution">
    <text evidence="3">The sequence shown here is derived from an EMBL/GenBank/DDBJ whole genome shotgun (WGS) entry which is preliminary data.</text>
</comment>
<dbReference type="PROSITE" id="PS50096">
    <property type="entry name" value="IQ"/>
    <property type="match status" value="1"/>
</dbReference>
<feature type="region of interest" description="Disordered" evidence="2">
    <location>
        <begin position="139"/>
        <end position="175"/>
    </location>
</feature>
<keyword evidence="4" id="KW-1185">Reference proteome</keyword>
<feature type="region of interest" description="Disordered" evidence="2">
    <location>
        <begin position="334"/>
        <end position="370"/>
    </location>
</feature>
<feature type="coiled-coil region" evidence="1">
    <location>
        <begin position="276"/>
        <end position="303"/>
    </location>
</feature>
<sequence length="370" mass="43638">MRSQRSTTFNLTSIQSQRAINSARKSFNGRSEKTKALGAVPDQENRLKNQVREYTIKNQKLSEFIYHFENSATDLNERDNLIKDLQSILISHTFSLERRMKRIDDLEKQVSIFRKPSNEDELFDKQFPIKLPDDSCRIHSARNNRRRNDFLPPPKYQKPKRRIFPPPKIEKPQEKQSADALNLNPLPEYNTNQTNIAKEREKLIQKTLYLDRLISIQKLKLKLYHDHRKLSELKNELDMIQSENWNTISFKKNEAEVDDENDSQNGDFYEEDDTDLDSLKSSISLIEERIQNEKNRISMYQDKYYPIHDAAIDIQRVWRGFMLRKFLKESSLENKNNNEENNEAGKVEQQEDNNANVDANIDVNNDEAAN</sequence>
<evidence type="ECO:0008006" key="5">
    <source>
        <dbReference type="Google" id="ProtNLM"/>
    </source>
</evidence>
<feature type="compositionally biased region" description="Basic and acidic residues" evidence="2">
    <location>
        <begin position="334"/>
        <end position="349"/>
    </location>
</feature>
<evidence type="ECO:0000256" key="2">
    <source>
        <dbReference type="SAM" id="MobiDB-lite"/>
    </source>
</evidence>
<evidence type="ECO:0000313" key="4">
    <source>
        <dbReference type="Proteomes" id="UP001470230"/>
    </source>
</evidence>
<dbReference type="EMBL" id="JAPFFF010000008">
    <property type="protein sequence ID" value="KAK8884178.1"/>
    <property type="molecule type" value="Genomic_DNA"/>
</dbReference>
<organism evidence="3 4">
    <name type="scientific">Tritrichomonas musculus</name>
    <dbReference type="NCBI Taxonomy" id="1915356"/>
    <lineage>
        <taxon>Eukaryota</taxon>
        <taxon>Metamonada</taxon>
        <taxon>Parabasalia</taxon>
        <taxon>Tritrichomonadida</taxon>
        <taxon>Tritrichomonadidae</taxon>
        <taxon>Tritrichomonas</taxon>
    </lineage>
</organism>
<accession>A0ABR2K0A7</accession>
<evidence type="ECO:0000313" key="3">
    <source>
        <dbReference type="EMBL" id="KAK8884178.1"/>
    </source>
</evidence>
<feature type="region of interest" description="Disordered" evidence="2">
    <location>
        <begin position="251"/>
        <end position="274"/>
    </location>
</feature>
<feature type="compositionally biased region" description="Acidic residues" evidence="2">
    <location>
        <begin position="256"/>
        <end position="274"/>
    </location>
</feature>
<keyword evidence="1" id="KW-0175">Coiled coil</keyword>
<dbReference type="CDD" id="cd23767">
    <property type="entry name" value="IQCD"/>
    <property type="match status" value="1"/>
</dbReference>
<gene>
    <name evidence="3" type="ORF">M9Y10_043284</name>
</gene>
<name>A0ABR2K0A7_9EUKA</name>
<reference evidence="3 4" key="1">
    <citation type="submission" date="2024-04" db="EMBL/GenBank/DDBJ databases">
        <title>Tritrichomonas musculus Genome.</title>
        <authorList>
            <person name="Alves-Ferreira E."/>
            <person name="Grigg M."/>
            <person name="Lorenzi H."/>
            <person name="Galac M."/>
        </authorList>
    </citation>
    <scope>NUCLEOTIDE SEQUENCE [LARGE SCALE GENOMIC DNA]</scope>
    <source>
        <strain evidence="3 4">EAF2021</strain>
    </source>
</reference>
<evidence type="ECO:0000256" key="1">
    <source>
        <dbReference type="SAM" id="Coils"/>
    </source>
</evidence>
<protein>
    <recommendedName>
        <fullName evidence="5">IQ calmodulin-binding motif family protein</fullName>
    </recommendedName>
</protein>
<dbReference type="Proteomes" id="UP001470230">
    <property type="component" value="Unassembled WGS sequence"/>
</dbReference>
<feature type="compositionally biased region" description="Low complexity" evidence="2">
    <location>
        <begin position="352"/>
        <end position="370"/>
    </location>
</feature>
<proteinExistence type="predicted"/>